<dbReference type="Pfam" id="PF09493">
    <property type="entry name" value="DUF2389"/>
    <property type="match status" value="1"/>
</dbReference>
<evidence type="ECO:0000313" key="1">
    <source>
        <dbReference type="EMBL" id="MEX6501744.1"/>
    </source>
</evidence>
<dbReference type="Proteomes" id="UP001560296">
    <property type="component" value="Unassembled WGS sequence"/>
</dbReference>
<dbReference type="NCBIfam" id="TIGR02450">
    <property type="entry name" value="TIGR02450 family Trp-rich protein"/>
    <property type="match status" value="1"/>
</dbReference>
<gene>
    <name evidence="1" type="ORF">AB5S05_06695</name>
</gene>
<comment type="caution">
    <text evidence="1">The sequence shown here is derived from an EMBL/GenBank/DDBJ whole genome shotgun (WGS) entry which is preliminary data.</text>
</comment>
<dbReference type="InterPro" id="IPR012663">
    <property type="entry name" value="CHP02450_Tryp"/>
</dbReference>
<proteinExistence type="predicted"/>
<dbReference type="RefSeq" id="WP_369286711.1">
    <property type="nucleotide sequence ID" value="NZ_JBFTEG010000003.1"/>
</dbReference>
<name>A0ABV3YRF4_9PSED</name>
<dbReference type="EMBL" id="JBFTEG010000003">
    <property type="protein sequence ID" value="MEX6501744.1"/>
    <property type="molecule type" value="Genomic_DNA"/>
</dbReference>
<accession>A0ABV3YRF4</accession>
<reference evidence="1 2" key="1">
    <citation type="submission" date="2024-07" db="EMBL/GenBank/DDBJ databases">
        <authorList>
            <person name="Li M."/>
        </authorList>
    </citation>
    <scope>NUCLEOTIDE SEQUENCE [LARGE SCALE GENOMIC DNA]</scope>
    <source>
        <strain evidence="1 2">25A3E</strain>
    </source>
</reference>
<organism evidence="1 2">
    <name type="scientific">Pseudomonas zhanjiangensis</name>
    <dbReference type="NCBI Taxonomy" id="3239015"/>
    <lineage>
        <taxon>Bacteria</taxon>
        <taxon>Pseudomonadati</taxon>
        <taxon>Pseudomonadota</taxon>
        <taxon>Gammaproteobacteria</taxon>
        <taxon>Pseudomonadales</taxon>
        <taxon>Pseudomonadaceae</taxon>
        <taxon>Pseudomonas</taxon>
    </lineage>
</organism>
<keyword evidence="2" id="KW-1185">Reference proteome</keyword>
<protein>
    <submittedName>
        <fullName evidence="1">TIGR02450 family Trp-rich protein</fullName>
    </submittedName>
</protein>
<sequence>MNAATTPGADRHQVNPRKLLLSKWTAVQPRNREKHFLVTELLCDEDGQVLQVELQAVLSRRSRLIDWRELQDGACWRMGWQAAQGVAD</sequence>
<evidence type="ECO:0000313" key="2">
    <source>
        <dbReference type="Proteomes" id="UP001560296"/>
    </source>
</evidence>